<comment type="PTM">
    <text evidence="3">Requires the activating protein CutD to generate the key active site glycyl radical on Gly-820 that is involved in catalysis.</text>
</comment>
<dbReference type="Pfam" id="PF02901">
    <property type="entry name" value="PFL-like"/>
    <property type="match status" value="1"/>
</dbReference>
<feature type="active site" description="Proton acceptor" evidence="3">
    <location>
        <position position="490"/>
    </location>
</feature>
<sequence length="845" mass="95191">MDIKEFSAKLAEATKELSSEERNALMKMFATVADDTTQTCSTSGGFASNETSIPNGITGRLDALKTNYLKQKPTITTHRARVITELAKENPGMPKNVLRAKSFKRCCETAPLVIQENELIVGAPNGAPRAGAFSPDIAWRWMEEELDTISSRPQDPFFISDEDKRIMREELFPFWKGRSIDEYCEDQFREAGVWELSGESFVSDCSYHQLNGGGDSNPGYDVILMKKGMLDIQKEAREHLDKLDYENPDDIQKIYFYKSLIDTTEGVMIYARRLSEYAAQLAQQETNPKRKAELQKISEINAKVPAHKPDTFWEAIQAVWTIESLLVVEENQTGMSIGRVDQYMYPFFKNDLDTGKMNEFEAFELAGCMLIKMSEMMWITSEGGSKFFAGYQPFVNMCVGGVTREGHDATNDLTYLLMDAVRHVKVYQPSLACRIHNRSPREYLKKIVDVVRAGIGFPACHFDDTHIKMMLAKGVSIEDARDYCLMGCVEPQKSGRLYQWTSTAYTQWPICIELVLNRGVPLWYGKEVCPDLGDISQFKTYEQFEEAVKEQIKYITKWSSVATVITQRVHRDLAPKPLMSLMYEGCMESGKDVSSGGAMYNFGPGVVWSGLATYADSMAAIKKLVFDDKKYTLEELNCALKADFVGYEQIRTDCLNAPKYGNDDDYADLIAAELIHFTEAEHRQYKTLYSELCHGTLSISNNTPLGQMTGASANGRKAWIPLSDGISPSQGADFKGPTAIVKSISKMANDTMNMGMVHNFKIMSGLLDTPEGEESLITLLKTASILGNGEMQFNYLDNETLLEAQRHPEQYRDLIVRVAGYSAFFVELCQDVQDEIISRTMLTKF</sequence>
<dbReference type="GO" id="GO:0042426">
    <property type="term" value="P:choline catabolic process"/>
    <property type="evidence" value="ECO:0007669"/>
    <property type="project" value="UniProtKB-UniRule"/>
</dbReference>
<dbReference type="OrthoDB" id="9803969at2"/>
<dbReference type="InterPro" id="IPR004184">
    <property type="entry name" value="PFL_dom"/>
</dbReference>
<evidence type="ECO:0000259" key="5">
    <source>
        <dbReference type="PROSITE" id="PS51149"/>
    </source>
</evidence>
<dbReference type="PANTHER" id="PTHR43641:SF2">
    <property type="entry name" value="DEHYDRATASE YBIW-RELATED"/>
    <property type="match status" value="1"/>
</dbReference>
<reference evidence="7 8" key="1">
    <citation type="submission" date="2013-02" db="EMBL/GenBank/DDBJ databases">
        <title>The Genome Sequence of Enterococcus caccae BAA-1240.</title>
        <authorList>
            <consortium name="The Broad Institute Genome Sequencing Platform"/>
            <consortium name="The Broad Institute Genome Sequencing Center for Infectious Disease"/>
            <person name="Earl A.M."/>
            <person name="Gilmore M.S."/>
            <person name="Lebreton F."/>
            <person name="Walker B."/>
            <person name="Young S.K."/>
            <person name="Zeng Q."/>
            <person name="Gargeya S."/>
            <person name="Fitzgerald M."/>
            <person name="Haas B."/>
            <person name="Abouelleil A."/>
            <person name="Alvarado L."/>
            <person name="Arachchi H.M."/>
            <person name="Berlin A.M."/>
            <person name="Chapman S.B."/>
            <person name="Dewar J."/>
            <person name="Goldberg J."/>
            <person name="Griggs A."/>
            <person name="Gujja S."/>
            <person name="Hansen M."/>
            <person name="Howarth C."/>
            <person name="Imamovic A."/>
            <person name="Larimer J."/>
            <person name="McCowan C."/>
            <person name="Murphy C."/>
            <person name="Neiman D."/>
            <person name="Pearson M."/>
            <person name="Priest M."/>
            <person name="Roberts A."/>
            <person name="Saif S."/>
            <person name="Shea T."/>
            <person name="Sisk P."/>
            <person name="Sykes S."/>
            <person name="Wortman J."/>
            <person name="Nusbaum C."/>
            <person name="Birren B."/>
        </authorList>
    </citation>
    <scope>NUCLEOTIDE SEQUENCE [LARGE SCALE GENOMIC DNA]</scope>
    <source>
        <strain evidence="7 8">ATCC BAA-1240</strain>
    </source>
</reference>
<dbReference type="SUPFAM" id="SSF51998">
    <property type="entry name" value="PFL-like glycyl radical enzymes"/>
    <property type="match status" value="1"/>
</dbReference>
<accession>R3W7E5</accession>
<dbReference type="UniPathway" id="UPA01069"/>
<comment type="pathway">
    <text evidence="3">Amine and polyamine metabolism; choline degradation.</text>
</comment>
<comment type="similarity">
    <text evidence="3">Belongs to the glycyl radical enzyme (GRE) family. CutC subfamily.</text>
</comment>
<dbReference type="eggNOG" id="COG1882">
    <property type="taxonomic scope" value="Bacteria"/>
</dbReference>
<keyword evidence="2 3" id="KW-0456">Lyase</keyword>
<dbReference type="CDD" id="cd01677">
    <property type="entry name" value="PFL2_DhaB_BssA"/>
    <property type="match status" value="1"/>
</dbReference>
<dbReference type="GO" id="GO:0005829">
    <property type="term" value="C:cytosol"/>
    <property type="evidence" value="ECO:0007669"/>
    <property type="project" value="TreeGrafter"/>
</dbReference>
<evidence type="ECO:0000256" key="3">
    <source>
        <dbReference type="HAMAP-Rule" id="MF_02058"/>
    </source>
</evidence>
<protein>
    <recommendedName>
        <fullName evidence="3">Choline trimethylamine-lyase</fullName>
        <shortName evidence="3">Choline TMA-lyase</shortName>
        <ecNumber evidence="3">4.3.99.4</ecNumber>
    </recommendedName>
    <alternativeName>
        <fullName evidence="3">Choline utilization protein C</fullName>
    </alternativeName>
</protein>
<feature type="domain" description="Glycine radical" evidence="5">
    <location>
        <begin position="724"/>
        <end position="845"/>
    </location>
</feature>
<comment type="catalytic activity">
    <reaction evidence="3">
        <text>choline = trimethylamine + acetaldehyde</text>
        <dbReference type="Rhea" id="RHEA:35095"/>
        <dbReference type="ChEBI" id="CHEBI:15343"/>
        <dbReference type="ChEBI" id="CHEBI:15354"/>
        <dbReference type="ChEBI" id="CHEBI:58389"/>
        <dbReference type="EC" id="4.3.99.4"/>
    </reaction>
</comment>
<dbReference type="EMBL" id="AJAU01000022">
    <property type="protein sequence ID" value="EOL43432.1"/>
    <property type="molecule type" value="Genomic_DNA"/>
</dbReference>
<dbReference type="RefSeq" id="WP_010772846.1">
    <property type="nucleotide sequence ID" value="NZ_KB946335.1"/>
</dbReference>
<evidence type="ECO:0000256" key="2">
    <source>
        <dbReference type="ARBA" id="ARBA00023239"/>
    </source>
</evidence>
<proteinExistence type="inferred from homology"/>
<dbReference type="HAMAP" id="MF_02058">
    <property type="entry name" value="Choline_CutC"/>
    <property type="match status" value="1"/>
</dbReference>
<dbReference type="PANTHER" id="PTHR43641">
    <property type="entry name" value="FORMATE ACETYLTRANSFERASE 3-RELATED"/>
    <property type="match status" value="1"/>
</dbReference>
<evidence type="ECO:0000256" key="4">
    <source>
        <dbReference type="PROSITE-ProRule" id="PRU00493"/>
    </source>
</evidence>
<feature type="active site" description="Cysteine radical intermediate" evidence="3">
    <location>
        <position position="488"/>
    </location>
</feature>
<dbReference type="InterPro" id="IPR051215">
    <property type="entry name" value="GRE"/>
</dbReference>
<keyword evidence="1 3" id="KW-0556">Organic radical</keyword>
<evidence type="ECO:0000259" key="6">
    <source>
        <dbReference type="PROSITE" id="PS51554"/>
    </source>
</evidence>
<comment type="caution">
    <text evidence="7">The sequence shown here is derived from an EMBL/GenBank/DDBJ whole genome shotgun (WGS) entry which is preliminary data.</text>
</comment>
<dbReference type="GO" id="GO:0120525">
    <property type="term" value="F:choline trimethylamine lyase activity"/>
    <property type="evidence" value="ECO:0007669"/>
    <property type="project" value="UniProtKB-EC"/>
</dbReference>
<dbReference type="NCBIfam" id="TIGR04394">
    <property type="entry name" value="choline_CutC"/>
    <property type="match status" value="1"/>
</dbReference>
<dbReference type="InterPro" id="IPR001150">
    <property type="entry name" value="Gly_radical"/>
</dbReference>
<evidence type="ECO:0000313" key="8">
    <source>
        <dbReference type="Proteomes" id="UP000013840"/>
    </source>
</evidence>
<dbReference type="InterPro" id="IPR030897">
    <property type="entry name" value="Choline_CutC"/>
</dbReference>
<evidence type="ECO:0000313" key="7">
    <source>
        <dbReference type="EMBL" id="EOL43432.1"/>
    </source>
</evidence>
<gene>
    <name evidence="3" type="primary">cutC</name>
    <name evidence="7" type="ORF">UC7_02761</name>
</gene>
<feature type="modified residue" description="Glycine radical" evidence="3 4">
    <location>
        <position position="820"/>
    </location>
</feature>
<comment type="function">
    <text evidence="3">Glycine radical enzyme that catalyzes the cleavage of a C-N bond in choline, producing trimethylamine (TMA) and acetaldehyde.</text>
</comment>
<dbReference type="InterPro" id="IPR019777">
    <property type="entry name" value="Form_AcTrfase_GR_CS"/>
</dbReference>
<organism evidence="7 8">
    <name type="scientific">Enterococcus caccae ATCC BAA-1240</name>
    <dbReference type="NCBI Taxonomy" id="1158612"/>
    <lineage>
        <taxon>Bacteria</taxon>
        <taxon>Bacillati</taxon>
        <taxon>Bacillota</taxon>
        <taxon>Bacilli</taxon>
        <taxon>Lactobacillales</taxon>
        <taxon>Enterococcaceae</taxon>
        <taxon>Enterococcus</taxon>
    </lineage>
</organism>
<feature type="domain" description="PFL" evidence="6">
    <location>
        <begin position="59"/>
        <end position="717"/>
    </location>
</feature>
<keyword evidence="8" id="KW-1185">Reference proteome</keyword>
<name>R3W7E5_9ENTE</name>
<dbReference type="Proteomes" id="UP000013840">
    <property type="component" value="Unassembled WGS sequence"/>
</dbReference>
<dbReference type="Pfam" id="PF01228">
    <property type="entry name" value="Gly_radical"/>
    <property type="match status" value="1"/>
</dbReference>
<evidence type="ECO:0000256" key="1">
    <source>
        <dbReference type="ARBA" id="ARBA00022818"/>
    </source>
</evidence>
<dbReference type="STRING" id="317735.RU98_GL003059"/>
<dbReference type="AlphaFoldDB" id="R3W7E5"/>
<dbReference type="PATRIC" id="fig|1158612.3.peg.2727"/>
<dbReference type="Gene3D" id="3.20.70.20">
    <property type="match status" value="1"/>
</dbReference>
<dbReference type="PROSITE" id="PS51554">
    <property type="entry name" value="PFL"/>
    <property type="match status" value="1"/>
</dbReference>
<dbReference type="PROSITE" id="PS00850">
    <property type="entry name" value="GLY_RADICAL_1"/>
    <property type="match status" value="1"/>
</dbReference>
<dbReference type="PROSITE" id="PS51149">
    <property type="entry name" value="GLY_RADICAL_2"/>
    <property type="match status" value="1"/>
</dbReference>
<dbReference type="EC" id="4.3.99.4" evidence="3"/>